<name>A0ACC3MMP3_9PEZI</name>
<organism evidence="1 2">
    <name type="scientific">Vermiconidia calcicola</name>
    <dbReference type="NCBI Taxonomy" id="1690605"/>
    <lineage>
        <taxon>Eukaryota</taxon>
        <taxon>Fungi</taxon>
        <taxon>Dikarya</taxon>
        <taxon>Ascomycota</taxon>
        <taxon>Pezizomycotina</taxon>
        <taxon>Dothideomycetes</taxon>
        <taxon>Dothideomycetidae</taxon>
        <taxon>Mycosphaerellales</taxon>
        <taxon>Extremaceae</taxon>
        <taxon>Vermiconidia</taxon>
    </lineage>
</organism>
<proteinExistence type="predicted"/>
<evidence type="ECO:0000313" key="1">
    <source>
        <dbReference type="EMBL" id="KAK3699351.1"/>
    </source>
</evidence>
<comment type="caution">
    <text evidence="1">The sequence shown here is derived from an EMBL/GenBank/DDBJ whole genome shotgun (WGS) entry which is preliminary data.</text>
</comment>
<keyword evidence="2" id="KW-1185">Reference proteome</keyword>
<protein>
    <submittedName>
        <fullName evidence="1">Uncharacterized protein</fullName>
    </submittedName>
</protein>
<evidence type="ECO:0000313" key="2">
    <source>
        <dbReference type="Proteomes" id="UP001281147"/>
    </source>
</evidence>
<dbReference type="EMBL" id="JAUTXU010000198">
    <property type="protein sequence ID" value="KAK3699351.1"/>
    <property type="molecule type" value="Genomic_DNA"/>
</dbReference>
<dbReference type="Proteomes" id="UP001281147">
    <property type="component" value="Unassembled WGS sequence"/>
</dbReference>
<accession>A0ACC3MMP3</accession>
<gene>
    <name evidence="1" type="ORF">LTR37_016503</name>
</gene>
<reference evidence="1" key="1">
    <citation type="submission" date="2023-07" db="EMBL/GenBank/DDBJ databases">
        <title>Black Yeasts Isolated from many extreme environments.</title>
        <authorList>
            <person name="Coleine C."/>
            <person name="Stajich J.E."/>
            <person name="Selbmann L."/>
        </authorList>
    </citation>
    <scope>NUCLEOTIDE SEQUENCE</scope>
    <source>
        <strain evidence="1">CCFEE 5714</strain>
    </source>
</reference>
<sequence>MTKTEYALAYAKCTTTELQQFIEDHGVDVKRTAQRKTLIRALRQADPDAVFEFLRLPPEMRPLIHEELLTTRRKSSYPQIWYCWPSILTACRQVHQESSPVLYKNATINVTTSLNGRESHHVEVYVNDAHVRRSATSFLLDWPAYLPKISGVHLTLDLNQPNLYRFPMSEVNEMLHELVLFLRSCNKLEKLEIEISLDSIVSDETNRETVAPIIALGAMVPIALLTPGGSPAAVVTDVERSISALRKIREFETEATLYLHTSTELDQSELKRTCLDIFRHGRIDVPARPDEDLYTIRSLLDLKQVLGVLEAGLDEISDEVMESSIKGVIERRKKKRETRESQQMQEV</sequence>